<name>A0A4V3JYG2_9LEPT</name>
<dbReference type="GO" id="GO:0016787">
    <property type="term" value="F:hydrolase activity"/>
    <property type="evidence" value="ECO:0007669"/>
    <property type="project" value="UniProtKB-KW"/>
</dbReference>
<proteinExistence type="predicted"/>
<dbReference type="Pfam" id="PF00561">
    <property type="entry name" value="Abhydrolase_1"/>
    <property type="match status" value="1"/>
</dbReference>
<dbReference type="RefSeq" id="WP_135758681.1">
    <property type="nucleotide sequence ID" value="NZ_RQHW01000002.1"/>
</dbReference>
<dbReference type="AlphaFoldDB" id="A0A4V3JYG2"/>
<evidence type="ECO:0000313" key="3">
    <source>
        <dbReference type="EMBL" id="TGN21146.1"/>
    </source>
</evidence>
<dbReference type="InterPro" id="IPR029058">
    <property type="entry name" value="AB_hydrolase_fold"/>
</dbReference>
<dbReference type="PANTHER" id="PTHR46118">
    <property type="entry name" value="PROTEIN ABHD11"/>
    <property type="match status" value="1"/>
</dbReference>
<dbReference type="Gene3D" id="3.40.50.1820">
    <property type="entry name" value="alpha/beta hydrolase"/>
    <property type="match status" value="1"/>
</dbReference>
<evidence type="ECO:0000313" key="4">
    <source>
        <dbReference type="Proteomes" id="UP000298058"/>
    </source>
</evidence>
<feature type="domain" description="AB hydrolase-1" evidence="2">
    <location>
        <begin position="19"/>
        <end position="245"/>
    </location>
</feature>
<evidence type="ECO:0000256" key="1">
    <source>
        <dbReference type="ARBA" id="ARBA00022801"/>
    </source>
</evidence>
<dbReference type="OrthoDB" id="9775557at2"/>
<gene>
    <name evidence="3" type="ORF">EHS15_01110</name>
</gene>
<organism evidence="3 4">
    <name type="scientific">Leptospira idonii</name>
    <dbReference type="NCBI Taxonomy" id="1193500"/>
    <lineage>
        <taxon>Bacteria</taxon>
        <taxon>Pseudomonadati</taxon>
        <taxon>Spirochaetota</taxon>
        <taxon>Spirochaetia</taxon>
        <taxon>Leptospirales</taxon>
        <taxon>Leptospiraceae</taxon>
        <taxon>Leptospira</taxon>
    </lineage>
</organism>
<sequence length="261" mass="29756">MKLAYKFYEKQSEAAKHDFIILHGLFGSSKNWVTVSKVLSEFGNVYSLDLRNHGDSPHSEDHSIKLMSDDLGEFIADHKIVNPVVLGHSMGGLVTMHYDLHHPGNLRAILIQDVAPRHYPFIYDKEVASMSIPIEHAKSRNEIDSLMAKLLPDTFIRQFLQMSLERKQDGGYYWKLNLPVIAKSRKMFEDAFGTEQISETPGLFLIGGDSPYFTEQDEGLVSRMFPKAKKHFISGGGHYIHFTHANEFLQTLTDFIKEELV</sequence>
<dbReference type="InterPro" id="IPR000073">
    <property type="entry name" value="AB_hydrolase_1"/>
</dbReference>
<dbReference type="EMBL" id="RQHW01000002">
    <property type="protein sequence ID" value="TGN21146.1"/>
    <property type="molecule type" value="Genomic_DNA"/>
</dbReference>
<reference evidence="3" key="1">
    <citation type="journal article" date="2019" name="PLoS Negl. Trop. Dis.">
        <title>Revisiting the worldwide diversity of Leptospira species in the environment.</title>
        <authorList>
            <person name="Vincent A.T."/>
            <person name="Schiettekatte O."/>
            <person name="Bourhy P."/>
            <person name="Veyrier F.J."/>
            <person name="Picardeau M."/>
        </authorList>
    </citation>
    <scope>NUCLEOTIDE SEQUENCE [LARGE SCALE GENOMIC DNA]</scope>
    <source>
        <strain evidence="3">201300427</strain>
    </source>
</reference>
<evidence type="ECO:0000259" key="2">
    <source>
        <dbReference type="Pfam" id="PF00561"/>
    </source>
</evidence>
<accession>A0A4V3JYG2</accession>
<dbReference type="SUPFAM" id="SSF53474">
    <property type="entry name" value="alpha/beta-Hydrolases"/>
    <property type="match status" value="1"/>
</dbReference>
<keyword evidence="4" id="KW-1185">Reference proteome</keyword>
<dbReference type="Proteomes" id="UP000298058">
    <property type="component" value="Unassembled WGS sequence"/>
</dbReference>
<keyword evidence="1 3" id="KW-0378">Hydrolase</keyword>
<comment type="caution">
    <text evidence="3">The sequence shown here is derived from an EMBL/GenBank/DDBJ whole genome shotgun (WGS) entry which is preliminary data.</text>
</comment>
<protein>
    <submittedName>
        <fullName evidence="3">Alpha/beta fold hydrolase</fullName>
    </submittedName>
</protein>
<dbReference type="PANTHER" id="PTHR46118:SF4">
    <property type="entry name" value="PROTEIN ABHD11"/>
    <property type="match status" value="1"/>
</dbReference>